<dbReference type="AlphaFoldDB" id="A0A819PRA6"/>
<keyword evidence="1" id="KW-0472">Membrane</keyword>
<sequence>RSKVRSKIPFKKHLQQQLYQHKHHLFASCAIILLTIPRLILSLTRGCMKSPRDPWLYIFGYLISFIPSMITIIVFVLPAKKYKDQFIAILQQITLRRFCRILRARRS</sequence>
<dbReference type="EMBL" id="CAJOAX010007663">
    <property type="protein sequence ID" value="CAF4015032.1"/>
    <property type="molecule type" value="Genomic_DNA"/>
</dbReference>
<evidence type="ECO:0000313" key="2">
    <source>
        <dbReference type="EMBL" id="CAF4015032.1"/>
    </source>
</evidence>
<protein>
    <submittedName>
        <fullName evidence="2">Uncharacterized protein</fullName>
    </submittedName>
</protein>
<keyword evidence="1" id="KW-0812">Transmembrane</keyword>
<reference evidence="2" key="1">
    <citation type="submission" date="2021-02" db="EMBL/GenBank/DDBJ databases">
        <authorList>
            <person name="Nowell W R."/>
        </authorList>
    </citation>
    <scope>NUCLEOTIDE SEQUENCE</scope>
</reference>
<name>A0A819PRA6_9BILA</name>
<organism evidence="2 3">
    <name type="scientific">Rotaria sordida</name>
    <dbReference type="NCBI Taxonomy" id="392033"/>
    <lineage>
        <taxon>Eukaryota</taxon>
        <taxon>Metazoa</taxon>
        <taxon>Spiralia</taxon>
        <taxon>Gnathifera</taxon>
        <taxon>Rotifera</taxon>
        <taxon>Eurotatoria</taxon>
        <taxon>Bdelloidea</taxon>
        <taxon>Philodinida</taxon>
        <taxon>Philodinidae</taxon>
        <taxon>Rotaria</taxon>
    </lineage>
</organism>
<feature type="non-terminal residue" evidence="2">
    <location>
        <position position="1"/>
    </location>
</feature>
<proteinExistence type="predicted"/>
<evidence type="ECO:0000256" key="1">
    <source>
        <dbReference type="SAM" id="Phobius"/>
    </source>
</evidence>
<keyword evidence="1" id="KW-1133">Transmembrane helix</keyword>
<dbReference type="Proteomes" id="UP000663823">
    <property type="component" value="Unassembled WGS sequence"/>
</dbReference>
<evidence type="ECO:0000313" key="3">
    <source>
        <dbReference type="Proteomes" id="UP000663823"/>
    </source>
</evidence>
<feature type="transmembrane region" description="Helical" evidence="1">
    <location>
        <begin position="55"/>
        <end position="77"/>
    </location>
</feature>
<feature type="transmembrane region" description="Helical" evidence="1">
    <location>
        <begin position="25"/>
        <end position="43"/>
    </location>
</feature>
<comment type="caution">
    <text evidence="2">The sequence shown here is derived from an EMBL/GenBank/DDBJ whole genome shotgun (WGS) entry which is preliminary data.</text>
</comment>
<gene>
    <name evidence="2" type="ORF">OTI717_LOCUS29770</name>
</gene>
<accession>A0A819PRA6</accession>